<evidence type="ECO:0000313" key="3">
    <source>
        <dbReference type="Proteomes" id="UP001057481"/>
    </source>
</evidence>
<gene>
    <name evidence="2" type="ORF">KAK10_06010</name>
</gene>
<feature type="domain" description="SecA family profile" evidence="1">
    <location>
        <begin position="1"/>
        <end position="63"/>
    </location>
</feature>
<reference evidence="2" key="1">
    <citation type="submission" date="2021-04" db="EMBL/GenBank/DDBJ databases">
        <title>Taxonomic assessment of Weissella genus.</title>
        <authorList>
            <person name="Fanelli F."/>
            <person name="Chieffi D."/>
            <person name="Dell'Aquila A."/>
            <person name="Gyu-Sung C."/>
            <person name="Franz C.M.A.P."/>
            <person name="Fusco V."/>
        </authorList>
    </citation>
    <scope>NUCLEOTIDE SEQUENCE</scope>
    <source>
        <strain evidence="2">LMG 25373</strain>
    </source>
</reference>
<dbReference type="Pfam" id="PF07517">
    <property type="entry name" value="SecA_DEAD"/>
    <property type="match status" value="1"/>
</dbReference>
<comment type="caution">
    <text evidence="2">The sequence shown here is derived from an EMBL/GenBank/DDBJ whole genome shotgun (WGS) entry which is preliminary data.</text>
</comment>
<dbReference type="InterPro" id="IPR011115">
    <property type="entry name" value="SecA_DEAD"/>
</dbReference>
<dbReference type="EMBL" id="JAGMVS010000064">
    <property type="protein sequence ID" value="MCM2437460.1"/>
    <property type="molecule type" value="Genomic_DNA"/>
</dbReference>
<organism evidence="2 3">
    <name type="scientific">Periweissella beninensis</name>
    <dbReference type="NCBI Taxonomy" id="504936"/>
    <lineage>
        <taxon>Bacteria</taxon>
        <taxon>Bacillati</taxon>
        <taxon>Bacillota</taxon>
        <taxon>Bacilli</taxon>
        <taxon>Lactobacillales</taxon>
        <taxon>Lactobacillaceae</taxon>
        <taxon>Periweissella</taxon>
    </lineage>
</organism>
<dbReference type="PROSITE" id="PS51196">
    <property type="entry name" value="SECA_MOTOR_DEAD"/>
    <property type="match status" value="1"/>
</dbReference>
<evidence type="ECO:0000313" key="2">
    <source>
        <dbReference type="EMBL" id="MCM2437460.1"/>
    </source>
</evidence>
<keyword evidence="3" id="KW-1185">Reference proteome</keyword>
<dbReference type="InterPro" id="IPR027417">
    <property type="entry name" value="P-loop_NTPase"/>
</dbReference>
<dbReference type="Proteomes" id="UP001057481">
    <property type="component" value="Unassembled WGS sequence"/>
</dbReference>
<dbReference type="Gene3D" id="3.40.50.300">
    <property type="entry name" value="P-loop containing nucleotide triphosphate hydrolases"/>
    <property type="match status" value="1"/>
</dbReference>
<evidence type="ECO:0000259" key="1">
    <source>
        <dbReference type="PROSITE" id="PS51196"/>
    </source>
</evidence>
<name>A0ABT0VI17_9LACO</name>
<accession>A0ABT0VI17</accession>
<dbReference type="InterPro" id="IPR014018">
    <property type="entry name" value="SecA_motor_DEAD"/>
</dbReference>
<proteinExistence type="predicted"/>
<sequence length="63" mass="7364">MKSRDLKRYIKLAHQVDKLAVEFAAMTDQTLKKQTQIFKDQLQKGIALDTILIREYAIIREAD</sequence>
<protein>
    <recommendedName>
        <fullName evidence="1">SecA family profile domain-containing protein</fullName>
    </recommendedName>
</protein>